<dbReference type="InterPro" id="IPR051150">
    <property type="entry name" value="SWT21/TCAB1_mRNA_Telomere"/>
</dbReference>
<name>A0A0C9SQ06_PAXIN</name>
<feature type="region of interest" description="Disordered" evidence="1">
    <location>
        <begin position="386"/>
        <end position="448"/>
    </location>
</feature>
<dbReference type="Gene3D" id="2.130.10.10">
    <property type="entry name" value="YVTN repeat-like/Quinoprotein amine dehydrogenase"/>
    <property type="match status" value="1"/>
</dbReference>
<keyword evidence="3" id="KW-1185">Reference proteome</keyword>
<dbReference type="Proteomes" id="UP000053647">
    <property type="component" value="Unassembled WGS sequence"/>
</dbReference>
<evidence type="ECO:0000313" key="2">
    <source>
        <dbReference type="EMBL" id="KIJ09354.1"/>
    </source>
</evidence>
<dbReference type="InterPro" id="IPR015943">
    <property type="entry name" value="WD40/YVTN_repeat-like_dom_sf"/>
</dbReference>
<dbReference type="SUPFAM" id="SSF50978">
    <property type="entry name" value="WD40 repeat-like"/>
    <property type="match status" value="1"/>
</dbReference>
<dbReference type="EMBL" id="KN819471">
    <property type="protein sequence ID" value="KIJ09354.1"/>
    <property type="molecule type" value="Genomic_DNA"/>
</dbReference>
<sequence length="448" mass="49460">TWQPPSYHVTRFPPRLFSQSALDPDPDFPNNFSRTGKWCADGSSLMVQCENRSFQMYKWTLYVLYGDKRDTPALSLPSIAASDISLTHTKTFTQPAPIVDFTWYPGASRHNLPSYCFVATVRECPMKLLDGRDGRLRVSYPIVDHRERYIAPHSVAFNLTADKLYCGFEDAIEIFDVQRPGEGDRLQTTPSKKSKDGLKGIISAIAFSLSPEYYAAGSLTPASHASDNISLFDESALGPVLSIGGVSSLEKGGVTQLMFSPTHPHMLYASFRRSEKIWGWDLRGDASSPLCCFASASESNVPTEKDLTNQKTRFDIESTGKWLAAGNQMGKIMMYDLGFEGEDGEEFGGEVREIRPLLSYEAHGDTIGAVAFHPLQPVLLSVSGSRHFDDDDNRGASSASEDSDSDSSDDRNSDAEDCSVVRGLAGVRRLRKPPHPPVRDASISVWDF</sequence>
<reference evidence="2 3" key="1">
    <citation type="submission" date="2014-06" db="EMBL/GenBank/DDBJ databases">
        <authorList>
            <consortium name="DOE Joint Genome Institute"/>
            <person name="Kuo A."/>
            <person name="Kohler A."/>
            <person name="Nagy L.G."/>
            <person name="Floudas D."/>
            <person name="Copeland A."/>
            <person name="Barry K.W."/>
            <person name="Cichocki N."/>
            <person name="Veneault-Fourrey C."/>
            <person name="LaButti K."/>
            <person name="Lindquist E.A."/>
            <person name="Lipzen A."/>
            <person name="Lundell T."/>
            <person name="Morin E."/>
            <person name="Murat C."/>
            <person name="Sun H."/>
            <person name="Tunlid A."/>
            <person name="Henrissat B."/>
            <person name="Grigoriev I.V."/>
            <person name="Hibbett D.S."/>
            <person name="Martin F."/>
            <person name="Nordberg H.P."/>
            <person name="Cantor M.N."/>
            <person name="Hua S.X."/>
        </authorList>
    </citation>
    <scope>NUCLEOTIDE SEQUENCE [LARGE SCALE GENOMIC DNA]</scope>
    <source>
        <strain evidence="2 3">ATCC 200175</strain>
    </source>
</reference>
<feature type="non-terminal residue" evidence="2">
    <location>
        <position position="1"/>
    </location>
</feature>
<proteinExistence type="predicted"/>
<evidence type="ECO:0000313" key="3">
    <source>
        <dbReference type="Proteomes" id="UP000053647"/>
    </source>
</evidence>
<accession>A0A0C9SQ06</accession>
<evidence type="ECO:0000256" key="1">
    <source>
        <dbReference type="SAM" id="MobiDB-lite"/>
    </source>
</evidence>
<dbReference type="HOGENOM" id="CLU_022731_3_1_1"/>
<dbReference type="OrthoDB" id="239865at2759"/>
<reference evidence="3" key="2">
    <citation type="submission" date="2015-01" db="EMBL/GenBank/DDBJ databases">
        <title>Evolutionary Origins and Diversification of the Mycorrhizal Mutualists.</title>
        <authorList>
            <consortium name="DOE Joint Genome Institute"/>
            <consortium name="Mycorrhizal Genomics Consortium"/>
            <person name="Kohler A."/>
            <person name="Kuo A."/>
            <person name="Nagy L.G."/>
            <person name="Floudas D."/>
            <person name="Copeland A."/>
            <person name="Barry K.W."/>
            <person name="Cichocki N."/>
            <person name="Veneault-Fourrey C."/>
            <person name="LaButti K."/>
            <person name="Lindquist E.A."/>
            <person name="Lipzen A."/>
            <person name="Lundell T."/>
            <person name="Morin E."/>
            <person name="Murat C."/>
            <person name="Riley R."/>
            <person name="Ohm R."/>
            <person name="Sun H."/>
            <person name="Tunlid A."/>
            <person name="Henrissat B."/>
            <person name="Grigoriev I.V."/>
            <person name="Hibbett D.S."/>
            <person name="Martin F."/>
        </authorList>
    </citation>
    <scope>NUCLEOTIDE SEQUENCE [LARGE SCALE GENOMIC DNA]</scope>
    <source>
        <strain evidence="3">ATCC 200175</strain>
    </source>
</reference>
<evidence type="ECO:0008006" key="4">
    <source>
        <dbReference type="Google" id="ProtNLM"/>
    </source>
</evidence>
<dbReference type="AlphaFoldDB" id="A0A0C9SQ06"/>
<gene>
    <name evidence="2" type="ORF">PAXINDRAFT_41534</name>
</gene>
<organism evidence="2 3">
    <name type="scientific">Paxillus involutus ATCC 200175</name>
    <dbReference type="NCBI Taxonomy" id="664439"/>
    <lineage>
        <taxon>Eukaryota</taxon>
        <taxon>Fungi</taxon>
        <taxon>Dikarya</taxon>
        <taxon>Basidiomycota</taxon>
        <taxon>Agaricomycotina</taxon>
        <taxon>Agaricomycetes</taxon>
        <taxon>Agaricomycetidae</taxon>
        <taxon>Boletales</taxon>
        <taxon>Paxilineae</taxon>
        <taxon>Paxillaceae</taxon>
        <taxon>Paxillus</taxon>
    </lineage>
</organism>
<feature type="non-terminal residue" evidence="2">
    <location>
        <position position="448"/>
    </location>
</feature>
<dbReference type="InterPro" id="IPR036322">
    <property type="entry name" value="WD40_repeat_dom_sf"/>
</dbReference>
<dbReference type="PANTHER" id="PTHR13211:SF0">
    <property type="entry name" value="TELOMERASE CAJAL BODY PROTEIN 1"/>
    <property type="match status" value="1"/>
</dbReference>
<protein>
    <recommendedName>
        <fullName evidence="4">WD40 repeat-like protein</fullName>
    </recommendedName>
</protein>
<dbReference type="PANTHER" id="PTHR13211">
    <property type="entry name" value="TELOMERASE CAJAL BODY PROTEIN 1"/>
    <property type="match status" value="1"/>
</dbReference>